<dbReference type="NCBIfam" id="TIGR00457">
    <property type="entry name" value="asnS"/>
    <property type="match status" value="1"/>
</dbReference>
<keyword evidence="7" id="KW-0030">Aminoacyl-tRNA synthetase</keyword>
<dbReference type="InterPro" id="IPR045864">
    <property type="entry name" value="aa-tRNA-synth_II/BPL/LPL"/>
</dbReference>
<dbReference type="GeneID" id="18927399"/>
<dbReference type="AlphaFoldDB" id="F4REL9"/>
<proteinExistence type="inferred from homology"/>
<evidence type="ECO:0000313" key="10">
    <source>
        <dbReference type="Proteomes" id="UP000001072"/>
    </source>
</evidence>
<protein>
    <recommendedName>
        <fullName evidence="2">asparagine--tRNA ligase</fullName>
        <ecNumber evidence="2">6.1.1.22</ecNumber>
    </recommendedName>
</protein>
<evidence type="ECO:0000256" key="4">
    <source>
        <dbReference type="ARBA" id="ARBA00022741"/>
    </source>
</evidence>
<dbReference type="EMBL" id="GL883098">
    <property type="protein sequence ID" value="EGG09254.1"/>
    <property type="molecule type" value="Genomic_DNA"/>
</dbReference>
<dbReference type="PANTHER" id="PTHR22594">
    <property type="entry name" value="ASPARTYL/LYSYL-TRNA SYNTHETASE"/>
    <property type="match status" value="1"/>
</dbReference>
<dbReference type="PANTHER" id="PTHR22594:SF34">
    <property type="entry name" value="ASPARAGINE--TRNA LIGASE, MITOCHONDRIAL-RELATED"/>
    <property type="match status" value="1"/>
</dbReference>
<evidence type="ECO:0000256" key="5">
    <source>
        <dbReference type="ARBA" id="ARBA00022840"/>
    </source>
</evidence>
<dbReference type="Proteomes" id="UP000001072">
    <property type="component" value="Unassembled WGS sequence"/>
</dbReference>
<dbReference type="InterPro" id="IPR004364">
    <property type="entry name" value="Aa-tRNA-synt_II"/>
</dbReference>
<dbReference type="FunCoup" id="F4REL9">
    <property type="interactions" value="369"/>
</dbReference>
<dbReference type="InParanoid" id="F4REL9"/>
<gene>
    <name evidence="9" type="ORF">MELLADRAFT_34607</name>
</gene>
<dbReference type="RefSeq" id="XP_007407614.1">
    <property type="nucleotide sequence ID" value="XM_007407552.1"/>
</dbReference>
<evidence type="ECO:0000256" key="2">
    <source>
        <dbReference type="ARBA" id="ARBA00012816"/>
    </source>
</evidence>
<keyword evidence="6" id="KW-0648">Protein biosynthesis</keyword>
<dbReference type="CDD" id="cd04318">
    <property type="entry name" value="EcAsnRS_like_N"/>
    <property type="match status" value="1"/>
</dbReference>
<dbReference type="InterPro" id="IPR006195">
    <property type="entry name" value="aa-tRNA-synth_II"/>
</dbReference>
<name>F4REL9_MELLP</name>
<dbReference type="eggNOG" id="KOG0554">
    <property type="taxonomic scope" value="Eukaryota"/>
</dbReference>
<dbReference type="EC" id="6.1.1.22" evidence="2"/>
<comment type="similarity">
    <text evidence="1">Belongs to the class-II aminoacyl-tRNA synthetase family.</text>
</comment>
<dbReference type="KEGG" id="mlr:MELLADRAFT_34607"/>
<dbReference type="Gene3D" id="2.40.50.140">
    <property type="entry name" value="Nucleic acid-binding proteins"/>
    <property type="match status" value="1"/>
</dbReference>
<evidence type="ECO:0000259" key="8">
    <source>
        <dbReference type="PROSITE" id="PS50862"/>
    </source>
</evidence>
<dbReference type="Pfam" id="PF00152">
    <property type="entry name" value="tRNA-synt_2"/>
    <property type="match status" value="1"/>
</dbReference>
<dbReference type="OrthoDB" id="1931232at2759"/>
<feature type="domain" description="Aminoacyl-transfer RNA synthetases class-II family profile" evidence="8">
    <location>
        <begin position="111"/>
        <end position="424"/>
    </location>
</feature>
<dbReference type="InterPro" id="IPR004365">
    <property type="entry name" value="NA-bd_OB_tRNA"/>
</dbReference>
<dbReference type="GO" id="GO:0006421">
    <property type="term" value="P:asparaginyl-tRNA aminoacylation"/>
    <property type="evidence" value="ECO:0007669"/>
    <property type="project" value="InterPro"/>
</dbReference>
<dbReference type="InterPro" id="IPR002312">
    <property type="entry name" value="Asp/Asn-tRNA-synth_IIb"/>
</dbReference>
<dbReference type="SUPFAM" id="SSF50249">
    <property type="entry name" value="Nucleic acid-binding proteins"/>
    <property type="match status" value="1"/>
</dbReference>
<sequence>IKVQGWVKSIRNQKSISFLELVDGSCSNHLQIILNPHQSHGIQTGSSLKVIGKLVKSKGIQQGKELKCDEIEVVGKCSADLYPLQKKDHSLGFLRQHLHLRTRTGLMSSVLRLRSRMSDQASSYLNSLDFFKTDPPMISFNDCEGAGEVFRIQTDQPSTQVSKNVDDLEFFNQPAYLSVSSQLYLEAFAHGLGRVYTLGPCFRAESSQTNRHLAEFWMLEVEVSFCEELEEMMRLVERLIKFIGLEVSDELESVWKSQGLEKKKSDKIKEELQTRCPRISYKEEEDVVGNRLSKVEWGDSLGSEHEKWLAGVYFKSPVFITDYPKRIKPFYMLKNSDQQTVACFDLIVPGIGELVGGSLREFNEERLRENVEEKGMDGMDGKLDWYFDLRRFGTNPHAGFGIGWDRLVCWISGIENVREVIGFPRTIGMKNV</sequence>
<dbReference type="GO" id="GO:0005524">
    <property type="term" value="F:ATP binding"/>
    <property type="evidence" value="ECO:0007669"/>
    <property type="project" value="UniProtKB-KW"/>
</dbReference>
<organism evidence="10">
    <name type="scientific">Melampsora larici-populina (strain 98AG31 / pathotype 3-4-7)</name>
    <name type="common">Poplar leaf rust fungus</name>
    <dbReference type="NCBI Taxonomy" id="747676"/>
    <lineage>
        <taxon>Eukaryota</taxon>
        <taxon>Fungi</taxon>
        <taxon>Dikarya</taxon>
        <taxon>Basidiomycota</taxon>
        <taxon>Pucciniomycotina</taxon>
        <taxon>Pucciniomycetes</taxon>
        <taxon>Pucciniales</taxon>
        <taxon>Melampsoraceae</taxon>
        <taxon>Melampsora</taxon>
    </lineage>
</organism>
<dbReference type="GO" id="GO:0003676">
    <property type="term" value="F:nucleic acid binding"/>
    <property type="evidence" value="ECO:0007669"/>
    <property type="project" value="InterPro"/>
</dbReference>
<evidence type="ECO:0000256" key="3">
    <source>
        <dbReference type="ARBA" id="ARBA00022598"/>
    </source>
</evidence>
<dbReference type="InterPro" id="IPR012340">
    <property type="entry name" value="NA-bd_OB-fold"/>
</dbReference>
<evidence type="ECO:0000256" key="1">
    <source>
        <dbReference type="ARBA" id="ARBA00008226"/>
    </source>
</evidence>
<reference evidence="10" key="1">
    <citation type="journal article" date="2011" name="Proc. Natl. Acad. Sci. U.S.A.">
        <title>Obligate biotrophy features unraveled by the genomic analysis of rust fungi.</title>
        <authorList>
            <person name="Duplessis S."/>
            <person name="Cuomo C.A."/>
            <person name="Lin Y.-C."/>
            <person name="Aerts A."/>
            <person name="Tisserant E."/>
            <person name="Veneault-Fourrey C."/>
            <person name="Joly D.L."/>
            <person name="Hacquard S."/>
            <person name="Amselem J."/>
            <person name="Cantarel B.L."/>
            <person name="Chiu R."/>
            <person name="Coutinho P.M."/>
            <person name="Feau N."/>
            <person name="Field M."/>
            <person name="Frey P."/>
            <person name="Gelhaye E."/>
            <person name="Goldberg J."/>
            <person name="Grabherr M.G."/>
            <person name="Kodira C.D."/>
            <person name="Kohler A."/>
            <person name="Kuees U."/>
            <person name="Lindquist E.A."/>
            <person name="Lucas S.M."/>
            <person name="Mago R."/>
            <person name="Mauceli E."/>
            <person name="Morin E."/>
            <person name="Murat C."/>
            <person name="Pangilinan J.L."/>
            <person name="Park R."/>
            <person name="Pearson M."/>
            <person name="Quesneville H."/>
            <person name="Rouhier N."/>
            <person name="Sakthikumar S."/>
            <person name="Salamov A.A."/>
            <person name="Schmutz J."/>
            <person name="Selles B."/>
            <person name="Shapiro H."/>
            <person name="Tanguay P."/>
            <person name="Tuskan G.A."/>
            <person name="Henrissat B."/>
            <person name="Van de Peer Y."/>
            <person name="Rouze P."/>
            <person name="Ellis J.G."/>
            <person name="Dodds P.N."/>
            <person name="Schein J.E."/>
            <person name="Zhong S."/>
            <person name="Hamelin R.C."/>
            <person name="Grigoriev I.V."/>
            <person name="Szabo L.J."/>
            <person name="Martin F."/>
        </authorList>
    </citation>
    <scope>NUCLEOTIDE SEQUENCE [LARGE SCALE GENOMIC DNA]</scope>
    <source>
        <strain evidence="10">98AG31 / pathotype 3-4-7</strain>
    </source>
</reference>
<dbReference type="Pfam" id="PF01336">
    <property type="entry name" value="tRNA_anti-codon"/>
    <property type="match status" value="1"/>
</dbReference>
<accession>F4REL9</accession>
<dbReference type="SUPFAM" id="SSF55681">
    <property type="entry name" value="Class II aaRS and biotin synthetases"/>
    <property type="match status" value="1"/>
</dbReference>
<dbReference type="VEuPathDB" id="FungiDB:MELLADRAFT_34607"/>
<dbReference type="STRING" id="747676.F4REL9"/>
<feature type="non-terminal residue" evidence="9">
    <location>
        <position position="1"/>
    </location>
</feature>
<keyword evidence="10" id="KW-1185">Reference proteome</keyword>
<dbReference type="GO" id="GO:0005739">
    <property type="term" value="C:mitochondrion"/>
    <property type="evidence" value="ECO:0007669"/>
    <property type="project" value="TreeGrafter"/>
</dbReference>
<keyword evidence="3" id="KW-0436">Ligase</keyword>
<evidence type="ECO:0000256" key="7">
    <source>
        <dbReference type="ARBA" id="ARBA00023146"/>
    </source>
</evidence>
<dbReference type="PRINTS" id="PR01042">
    <property type="entry name" value="TRNASYNTHASP"/>
</dbReference>
<dbReference type="PROSITE" id="PS50862">
    <property type="entry name" value="AA_TRNA_LIGASE_II"/>
    <property type="match status" value="1"/>
</dbReference>
<dbReference type="NCBIfam" id="NF003037">
    <property type="entry name" value="PRK03932.1"/>
    <property type="match status" value="1"/>
</dbReference>
<keyword evidence="4" id="KW-0547">Nucleotide-binding</keyword>
<evidence type="ECO:0000256" key="6">
    <source>
        <dbReference type="ARBA" id="ARBA00022917"/>
    </source>
</evidence>
<evidence type="ECO:0000313" key="9">
    <source>
        <dbReference type="EMBL" id="EGG09254.1"/>
    </source>
</evidence>
<dbReference type="HOGENOM" id="CLU_004553_2_0_1"/>
<dbReference type="Gene3D" id="3.30.930.10">
    <property type="entry name" value="Bira Bifunctional Protein, Domain 2"/>
    <property type="match status" value="1"/>
</dbReference>
<dbReference type="GO" id="GO:0004816">
    <property type="term" value="F:asparagine-tRNA ligase activity"/>
    <property type="evidence" value="ECO:0007669"/>
    <property type="project" value="UniProtKB-EC"/>
</dbReference>
<dbReference type="InterPro" id="IPR004522">
    <property type="entry name" value="Asn-tRNA-ligase"/>
</dbReference>
<keyword evidence="5" id="KW-0067">ATP-binding</keyword>